<dbReference type="Gene3D" id="3.90.1510.10">
    <property type="entry name" value="Glycerate kinase, domain 2"/>
    <property type="match status" value="1"/>
</dbReference>
<dbReference type="InterPro" id="IPR018193">
    <property type="entry name" value="Glyc_kinase_flavodox-like_fold"/>
</dbReference>
<keyword evidence="2 4" id="KW-0808">Transferase</keyword>
<dbReference type="Proteomes" id="UP000238308">
    <property type="component" value="Unassembled WGS sequence"/>
</dbReference>
<dbReference type="PIRSF" id="PIRSF006078">
    <property type="entry name" value="GlxK"/>
    <property type="match status" value="1"/>
</dbReference>
<dbReference type="RefSeq" id="WP_106226902.1">
    <property type="nucleotide sequence ID" value="NZ_PVTV01000011.1"/>
</dbReference>
<dbReference type="AlphaFoldDB" id="A0A2T0XL05"/>
<evidence type="ECO:0000256" key="1">
    <source>
        <dbReference type="ARBA" id="ARBA00006284"/>
    </source>
</evidence>
<evidence type="ECO:0000256" key="3">
    <source>
        <dbReference type="ARBA" id="ARBA00022777"/>
    </source>
</evidence>
<sequence>MKIVVAPDSFKESLSAKEVALAIARGIQRVLPDATVLCIPMADGGEGTVNAVLAATKGEQRISIAQDALGQPRNAAWAWLPAKTAVIEMATAAGLELIRPEDRDPMRASSFGVGEMILDALDQGAEHIVLGLGGSATNDAGAGMLQALGLKLTDSEGHTLAPGGAALIRLAALDATNLDPRLKTVRVTIASDVDNPLCGTQGASAIFGPQKGATPAQVRQLDEALGHFADSVTRTMGHDFRNSKGSGAAGGLGFAAHSFMKARFRPGVEVIAELSDLVKAVDGASLVVTGEGRMDAQTLHGKTPMGVAQIAKRLSVPVIAIAGSLGIGYKELYGVGIQAAFSLTNGPMTLAQACQDCAQLLEDRAEDIIRVWLAGQLSVHA</sequence>
<dbReference type="Gene3D" id="3.40.50.10350">
    <property type="entry name" value="Glycerate kinase, domain 1"/>
    <property type="match status" value="1"/>
</dbReference>
<dbReference type="EMBL" id="PVTV01000011">
    <property type="protein sequence ID" value="PRY99628.1"/>
    <property type="molecule type" value="Genomic_DNA"/>
</dbReference>
<evidence type="ECO:0000256" key="4">
    <source>
        <dbReference type="PIRNR" id="PIRNR006078"/>
    </source>
</evidence>
<accession>A0A2T0XL05</accession>
<gene>
    <name evidence="5" type="ORF">BCM14_1080</name>
</gene>
<dbReference type="NCBIfam" id="TIGR00045">
    <property type="entry name" value="glycerate kinase"/>
    <property type="match status" value="1"/>
</dbReference>
<protein>
    <submittedName>
        <fullName evidence="5">Glycerate kinase</fullName>
    </submittedName>
</protein>
<comment type="caution">
    <text evidence="5">The sequence shown here is derived from an EMBL/GenBank/DDBJ whole genome shotgun (WGS) entry which is preliminary data.</text>
</comment>
<dbReference type="OrthoDB" id="9774290at2"/>
<evidence type="ECO:0000256" key="2">
    <source>
        <dbReference type="ARBA" id="ARBA00022679"/>
    </source>
</evidence>
<dbReference type="SUPFAM" id="SSF110738">
    <property type="entry name" value="Glycerate kinase I"/>
    <property type="match status" value="1"/>
</dbReference>
<organism evidence="5 6">
    <name type="scientific">Jezberella montanilacus</name>
    <dbReference type="NCBI Taxonomy" id="323426"/>
    <lineage>
        <taxon>Bacteria</taxon>
        <taxon>Pseudomonadati</taxon>
        <taxon>Pseudomonadota</taxon>
        <taxon>Betaproteobacteria</taxon>
        <taxon>Burkholderiales</taxon>
        <taxon>Alcaligenaceae</taxon>
        <taxon>Jezberella</taxon>
    </lineage>
</organism>
<dbReference type="PANTHER" id="PTHR21599:SF0">
    <property type="entry name" value="GLYCERATE KINASE"/>
    <property type="match status" value="1"/>
</dbReference>
<dbReference type="InterPro" id="IPR036129">
    <property type="entry name" value="Glycerate_kinase_sf"/>
</dbReference>
<proteinExistence type="inferred from homology"/>
<dbReference type="GO" id="GO:0008887">
    <property type="term" value="F:glycerate kinase activity"/>
    <property type="evidence" value="ECO:0007669"/>
    <property type="project" value="UniProtKB-UniRule"/>
</dbReference>
<keyword evidence="3 4" id="KW-0418">Kinase</keyword>
<evidence type="ECO:0000313" key="6">
    <source>
        <dbReference type="Proteomes" id="UP000238308"/>
    </source>
</evidence>
<dbReference type="Pfam" id="PF02595">
    <property type="entry name" value="Gly_kinase"/>
    <property type="match status" value="1"/>
</dbReference>
<evidence type="ECO:0000313" key="5">
    <source>
        <dbReference type="EMBL" id="PRY99628.1"/>
    </source>
</evidence>
<comment type="similarity">
    <text evidence="1 4">Belongs to the glycerate kinase type-1 family.</text>
</comment>
<dbReference type="GO" id="GO:0031388">
    <property type="term" value="P:organic acid phosphorylation"/>
    <property type="evidence" value="ECO:0007669"/>
    <property type="project" value="UniProtKB-UniRule"/>
</dbReference>
<name>A0A2T0XL05_9BURK</name>
<dbReference type="InterPro" id="IPR018197">
    <property type="entry name" value="Glycerate_kinase_RE-like"/>
</dbReference>
<dbReference type="InterPro" id="IPR004381">
    <property type="entry name" value="Glycerate_kinase"/>
</dbReference>
<dbReference type="PANTHER" id="PTHR21599">
    <property type="entry name" value="GLYCERATE KINASE"/>
    <property type="match status" value="1"/>
</dbReference>
<reference evidence="5 6" key="1">
    <citation type="submission" date="2018-03" db="EMBL/GenBank/DDBJ databases">
        <title>Genomic Encyclopedia of Type Strains, Phase III (KMG-III): the genomes of soil and plant-associated and newly described type strains.</title>
        <authorList>
            <person name="Whitman W."/>
        </authorList>
    </citation>
    <scope>NUCLEOTIDE SEQUENCE [LARGE SCALE GENOMIC DNA]</scope>
    <source>
        <strain evidence="5 6">MWH-P2sevCIIIb</strain>
    </source>
</reference>
<keyword evidence="6" id="KW-1185">Reference proteome</keyword>